<dbReference type="AlphaFoldDB" id="A0AAD4H1R6"/>
<keyword evidence="3" id="KW-0862">Zinc</keyword>
<dbReference type="PANTHER" id="PTHR11477:SF0">
    <property type="entry name" value="IP08861P-RELATED"/>
    <property type="match status" value="1"/>
</dbReference>
<dbReference type="InterPro" id="IPR036575">
    <property type="entry name" value="TFIIS_cen_dom_sf"/>
</dbReference>
<dbReference type="SUPFAM" id="SSF46942">
    <property type="entry name" value="Elongation factor TFIIS domain 2"/>
    <property type="match status" value="1"/>
</dbReference>
<organism evidence="7 8">
    <name type="scientific">Linnemannia exigua</name>
    <dbReference type="NCBI Taxonomy" id="604196"/>
    <lineage>
        <taxon>Eukaryota</taxon>
        <taxon>Fungi</taxon>
        <taxon>Fungi incertae sedis</taxon>
        <taxon>Mucoromycota</taxon>
        <taxon>Mortierellomycotina</taxon>
        <taxon>Mortierellomycetes</taxon>
        <taxon>Mortierellales</taxon>
        <taxon>Mortierellaceae</taxon>
        <taxon>Linnemannia</taxon>
    </lineage>
</organism>
<feature type="compositionally biased region" description="Low complexity" evidence="5">
    <location>
        <begin position="343"/>
        <end position="354"/>
    </location>
</feature>
<dbReference type="EMBL" id="JAAAIL010003483">
    <property type="protein sequence ID" value="KAG0250387.1"/>
    <property type="molecule type" value="Genomic_DNA"/>
</dbReference>
<feature type="non-terminal residue" evidence="7">
    <location>
        <position position="402"/>
    </location>
</feature>
<keyword evidence="4" id="KW-0539">Nucleus</keyword>
<dbReference type="GO" id="GO:0001139">
    <property type="term" value="F:RNA polymerase II complex recruiting activity"/>
    <property type="evidence" value="ECO:0007669"/>
    <property type="project" value="TreeGrafter"/>
</dbReference>
<feature type="compositionally biased region" description="Polar residues" evidence="5">
    <location>
        <begin position="302"/>
        <end position="322"/>
    </location>
</feature>
<dbReference type="GO" id="GO:0008270">
    <property type="term" value="F:zinc ion binding"/>
    <property type="evidence" value="ECO:0007669"/>
    <property type="project" value="UniProtKB-KW"/>
</dbReference>
<dbReference type="PROSITE" id="PS51321">
    <property type="entry name" value="TFIIS_CENTRAL"/>
    <property type="match status" value="1"/>
</dbReference>
<reference evidence="7" key="1">
    <citation type="journal article" date="2020" name="Fungal Divers.">
        <title>Resolving the Mortierellaceae phylogeny through synthesis of multi-gene phylogenetics and phylogenomics.</title>
        <authorList>
            <person name="Vandepol N."/>
            <person name="Liber J."/>
            <person name="Desiro A."/>
            <person name="Na H."/>
            <person name="Kennedy M."/>
            <person name="Barry K."/>
            <person name="Grigoriev I.V."/>
            <person name="Miller A.N."/>
            <person name="O'Donnell K."/>
            <person name="Stajich J.E."/>
            <person name="Bonito G."/>
        </authorList>
    </citation>
    <scope>NUCLEOTIDE SEQUENCE</scope>
    <source>
        <strain evidence="7">NRRL 28262</strain>
    </source>
</reference>
<gene>
    <name evidence="7" type="ORF">BGZ95_007213</name>
</gene>
<feature type="compositionally biased region" description="Polar residues" evidence="5">
    <location>
        <begin position="58"/>
        <end position="67"/>
    </location>
</feature>
<dbReference type="Proteomes" id="UP001194580">
    <property type="component" value="Unassembled WGS sequence"/>
</dbReference>
<name>A0AAD4H1R6_9FUNG</name>
<protein>
    <recommendedName>
        <fullName evidence="6">TFIIS central domain-containing protein</fullName>
    </recommendedName>
</protein>
<dbReference type="Pfam" id="PF07500">
    <property type="entry name" value="TFIIS_M"/>
    <property type="match status" value="1"/>
</dbReference>
<feature type="region of interest" description="Disordered" evidence="5">
    <location>
        <begin position="45"/>
        <end position="76"/>
    </location>
</feature>
<dbReference type="GO" id="GO:0031440">
    <property type="term" value="P:regulation of mRNA 3'-end processing"/>
    <property type="evidence" value="ECO:0007669"/>
    <property type="project" value="TreeGrafter"/>
</dbReference>
<feature type="region of interest" description="Disordered" evidence="5">
    <location>
        <begin position="100"/>
        <end position="121"/>
    </location>
</feature>
<feature type="compositionally biased region" description="Polar residues" evidence="5">
    <location>
        <begin position="101"/>
        <end position="110"/>
    </location>
</feature>
<evidence type="ECO:0000259" key="6">
    <source>
        <dbReference type="PROSITE" id="PS51321"/>
    </source>
</evidence>
<comment type="caution">
    <text evidence="7">The sequence shown here is derived from an EMBL/GenBank/DDBJ whole genome shotgun (WGS) entry which is preliminary data.</text>
</comment>
<evidence type="ECO:0000313" key="7">
    <source>
        <dbReference type="EMBL" id="KAG0250387.1"/>
    </source>
</evidence>
<feature type="compositionally biased region" description="Basic and acidic residues" evidence="5">
    <location>
        <begin position="380"/>
        <end position="395"/>
    </location>
</feature>
<keyword evidence="2" id="KW-0863">Zinc-finger</keyword>
<dbReference type="GO" id="GO:0000977">
    <property type="term" value="F:RNA polymerase II transcription regulatory region sequence-specific DNA binding"/>
    <property type="evidence" value="ECO:0007669"/>
    <property type="project" value="TreeGrafter"/>
</dbReference>
<evidence type="ECO:0000256" key="5">
    <source>
        <dbReference type="SAM" id="MobiDB-lite"/>
    </source>
</evidence>
<proteinExistence type="predicted"/>
<dbReference type="PANTHER" id="PTHR11477">
    <property type="entry name" value="TRANSCRIPTION FACTOR S-II ZINC FINGER DOMAIN-CONTAINING PROTEIN"/>
    <property type="match status" value="1"/>
</dbReference>
<dbReference type="GO" id="GO:0006368">
    <property type="term" value="P:transcription elongation by RNA polymerase II"/>
    <property type="evidence" value="ECO:0007669"/>
    <property type="project" value="TreeGrafter"/>
</dbReference>
<feature type="compositionally biased region" description="Basic and acidic residues" evidence="5">
    <location>
        <begin position="111"/>
        <end position="121"/>
    </location>
</feature>
<accession>A0AAD4H1R6</accession>
<sequence>DSRDCDLPTCLNEARATSDYCSEECAIKGIELQATEAVMNKENIPPVIYTPTPKRASISATTSSQPEPESPKVEQDPVRLTALKGLTECLIVGFEVKTADGESQTENNDQSNKDSRIKGEPGAEEIAIGKTEGSVDAEQASQLAVAIEKELYSSTASPGYAACGRDYKAKYRSLLFNLKDKNNVILRSRLVSGELEPYDLVRLSHEELANPELQNINKEIRKRNIHDSVLTVEEEPYIKKTHKGELSFVPRLSSVGGPSTVPSLDHVRSDDSSSVTSGSGDDEHSQNNNNNRTDNTLKSNNTKLSDNTSNSGDNTIINSNEDSAMDYEESAVDKHGDKSAHNPSTSSPTGSPSGDVLDKLLARIQTNKRSNEGTLGDILAGDKRQRRMDTADSGHEVLQGQE</sequence>
<feature type="compositionally biased region" description="Basic and acidic residues" evidence="5">
    <location>
        <begin position="331"/>
        <end position="340"/>
    </location>
</feature>
<evidence type="ECO:0000256" key="1">
    <source>
        <dbReference type="ARBA" id="ARBA00022723"/>
    </source>
</evidence>
<dbReference type="InterPro" id="IPR003618">
    <property type="entry name" value="TFIIS_cen_dom"/>
</dbReference>
<dbReference type="SMART" id="SM00510">
    <property type="entry name" value="TFS2M"/>
    <property type="match status" value="1"/>
</dbReference>
<dbReference type="Gene3D" id="1.10.472.30">
    <property type="entry name" value="Transcription elongation factor S-II, central domain"/>
    <property type="match status" value="1"/>
</dbReference>
<evidence type="ECO:0000256" key="3">
    <source>
        <dbReference type="ARBA" id="ARBA00022833"/>
    </source>
</evidence>
<dbReference type="GO" id="GO:0006362">
    <property type="term" value="P:transcription elongation by RNA polymerase I"/>
    <property type="evidence" value="ECO:0007669"/>
    <property type="project" value="TreeGrafter"/>
</dbReference>
<dbReference type="GO" id="GO:0005634">
    <property type="term" value="C:nucleus"/>
    <property type="evidence" value="ECO:0007669"/>
    <property type="project" value="TreeGrafter"/>
</dbReference>
<feature type="region of interest" description="Disordered" evidence="5">
    <location>
        <begin position="249"/>
        <end position="402"/>
    </location>
</feature>
<keyword evidence="1" id="KW-0479">Metal-binding</keyword>
<feature type="non-terminal residue" evidence="7">
    <location>
        <position position="1"/>
    </location>
</feature>
<keyword evidence="8" id="KW-1185">Reference proteome</keyword>
<dbReference type="GO" id="GO:0031564">
    <property type="term" value="P:transcription antitermination"/>
    <property type="evidence" value="ECO:0007669"/>
    <property type="project" value="TreeGrafter"/>
</dbReference>
<feature type="compositionally biased region" description="Low complexity" evidence="5">
    <location>
        <begin position="287"/>
        <end position="301"/>
    </location>
</feature>
<evidence type="ECO:0000256" key="2">
    <source>
        <dbReference type="ARBA" id="ARBA00022771"/>
    </source>
</evidence>
<feature type="domain" description="TFIIS central" evidence="6">
    <location>
        <begin position="78"/>
        <end position="236"/>
    </location>
</feature>
<evidence type="ECO:0000256" key="4">
    <source>
        <dbReference type="ARBA" id="ARBA00023242"/>
    </source>
</evidence>
<evidence type="ECO:0000313" key="8">
    <source>
        <dbReference type="Proteomes" id="UP001194580"/>
    </source>
</evidence>